<organism evidence="1 2">
    <name type="scientific">Trichonephila inaurata madagascariensis</name>
    <dbReference type="NCBI Taxonomy" id="2747483"/>
    <lineage>
        <taxon>Eukaryota</taxon>
        <taxon>Metazoa</taxon>
        <taxon>Ecdysozoa</taxon>
        <taxon>Arthropoda</taxon>
        <taxon>Chelicerata</taxon>
        <taxon>Arachnida</taxon>
        <taxon>Araneae</taxon>
        <taxon>Araneomorphae</taxon>
        <taxon>Entelegynae</taxon>
        <taxon>Araneoidea</taxon>
        <taxon>Nephilidae</taxon>
        <taxon>Trichonephila</taxon>
        <taxon>Trichonephila inaurata</taxon>
    </lineage>
</organism>
<comment type="caution">
    <text evidence="1">The sequence shown here is derived from an EMBL/GenBank/DDBJ whole genome shotgun (WGS) entry which is preliminary data.</text>
</comment>
<name>A0A8X6KGT8_9ARAC</name>
<gene>
    <name evidence="1" type="ORF">TNIN_139811</name>
</gene>
<keyword evidence="2" id="KW-1185">Reference proteome</keyword>
<protein>
    <submittedName>
        <fullName evidence="1">Uncharacterized protein</fullName>
    </submittedName>
</protein>
<evidence type="ECO:0000313" key="2">
    <source>
        <dbReference type="Proteomes" id="UP000886998"/>
    </source>
</evidence>
<sequence>MFQPQIKLSVDGGGKGLKNLHSGGTFGFWGKKSYEKKEKHQPGSSPQLRAEALTHRWTINQIQTRL</sequence>
<reference evidence="1" key="1">
    <citation type="submission" date="2020-08" db="EMBL/GenBank/DDBJ databases">
        <title>Multicomponent nature underlies the extraordinary mechanical properties of spider dragline silk.</title>
        <authorList>
            <person name="Kono N."/>
            <person name="Nakamura H."/>
            <person name="Mori M."/>
            <person name="Yoshida Y."/>
            <person name="Ohtoshi R."/>
            <person name="Malay A.D."/>
            <person name="Moran D.A.P."/>
            <person name="Tomita M."/>
            <person name="Numata K."/>
            <person name="Arakawa K."/>
        </authorList>
    </citation>
    <scope>NUCLEOTIDE SEQUENCE</scope>
</reference>
<accession>A0A8X6KGT8</accession>
<dbReference type="Proteomes" id="UP000886998">
    <property type="component" value="Unassembled WGS sequence"/>
</dbReference>
<evidence type="ECO:0000313" key="1">
    <source>
        <dbReference type="EMBL" id="GFS48039.1"/>
    </source>
</evidence>
<proteinExistence type="predicted"/>
<dbReference type="AlphaFoldDB" id="A0A8X6KGT8"/>
<dbReference type="EMBL" id="BMAV01026167">
    <property type="protein sequence ID" value="GFS48039.1"/>
    <property type="molecule type" value="Genomic_DNA"/>
</dbReference>